<reference evidence="3" key="1">
    <citation type="journal article" date="2021" name="Nat. Commun.">
        <title>Genetic determinants of endophytism in the Arabidopsis root mycobiome.</title>
        <authorList>
            <person name="Mesny F."/>
            <person name="Miyauchi S."/>
            <person name="Thiergart T."/>
            <person name="Pickel B."/>
            <person name="Atanasova L."/>
            <person name="Karlsson M."/>
            <person name="Huettel B."/>
            <person name="Barry K.W."/>
            <person name="Haridas S."/>
            <person name="Chen C."/>
            <person name="Bauer D."/>
            <person name="Andreopoulos W."/>
            <person name="Pangilinan J."/>
            <person name="LaButti K."/>
            <person name="Riley R."/>
            <person name="Lipzen A."/>
            <person name="Clum A."/>
            <person name="Drula E."/>
            <person name="Henrissat B."/>
            <person name="Kohler A."/>
            <person name="Grigoriev I.V."/>
            <person name="Martin F.M."/>
            <person name="Hacquard S."/>
        </authorList>
    </citation>
    <scope>NUCLEOTIDE SEQUENCE</scope>
    <source>
        <strain evidence="3">MPI-CAGE-CH-0230</strain>
    </source>
</reference>
<proteinExistence type="predicted"/>
<evidence type="ECO:0000259" key="2">
    <source>
        <dbReference type="Pfam" id="PF12697"/>
    </source>
</evidence>
<evidence type="ECO:0000313" key="3">
    <source>
        <dbReference type="EMBL" id="KAH7012621.1"/>
    </source>
</evidence>
<dbReference type="InterPro" id="IPR029058">
    <property type="entry name" value="AB_hydrolase_fold"/>
</dbReference>
<keyword evidence="4" id="KW-1185">Reference proteome</keyword>
<accession>A0A9P9BFT2</accession>
<sequence>MTASSTQTLESDTHHERLHLVVDGTSIDLAVVRRGGEAVPILFLHGWGSCKEDYTDIQLLPDFADRPFIAYDAPGCGDTRCSDLAQVNIGFLCKTAEAVLQHFNIKRFHLVGHSMGGLTALQLAHRNPSAVCSFIDIKGNLGPEDCFISRQVMDFPVDKADEFLEGFISATRQAPFYSAPLYAAGLRERVQVGAIRGILESMVQLSDNDDLQGKFLALPFPKMFMYGEQHSTLSYLPVLKSSGVELAEIPRAGHFPMYSNPVAMWDRIEAFVKHDR</sequence>
<dbReference type="GO" id="GO:0016787">
    <property type="term" value="F:hydrolase activity"/>
    <property type="evidence" value="ECO:0007669"/>
    <property type="project" value="UniProtKB-KW"/>
</dbReference>
<gene>
    <name evidence="3" type="ORF">B0I36DRAFT_369758</name>
</gene>
<dbReference type="GO" id="GO:0016020">
    <property type="term" value="C:membrane"/>
    <property type="evidence" value="ECO:0007669"/>
    <property type="project" value="TreeGrafter"/>
</dbReference>
<dbReference type="InterPro" id="IPR050266">
    <property type="entry name" value="AB_hydrolase_sf"/>
</dbReference>
<dbReference type="RefSeq" id="XP_046004886.1">
    <property type="nucleotide sequence ID" value="XM_046159827.1"/>
</dbReference>
<dbReference type="Pfam" id="PF12697">
    <property type="entry name" value="Abhydrolase_6"/>
    <property type="match status" value="1"/>
</dbReference>
<dbReference type="OrthoDB" id="190201at2759"/>
<evidence type="ECO:0000256" key="1">
    <source>
        <dbReference type="ARBA" id="ARBA00022801"/>
    </source>
</evidence>
<dbReference type="PANTHER" id="PTHR43798:SF31">
    <property type="entry name" value="AB HYDROLASE SUPERFAMILY PROTEIN YCLE"/>
    <property type="match status" value="1"/>
</dbReference>
<dbReference type="InterPro" id="IPR000073">
    <property type="entry name" value="AB_hydrolase_1"/>
</dbReference>
<feature type="domain" description="AB hydrolase-1" evidence="2">
    <location>
        <begin position="41"/>
        <end position="264"/>
    </location>
</feature>
<dbReference type="PANTHER" id="PTHR43798">
    <property type="entry name" value="MONOACYLGLYCEROL LIPASE"/>
    <property type="match status" value="1"/>
</dbReference>
<organism evidence="3 4">
    <name type="scientific">Microdochium trichocladiopsis</name>
    <dbReference type="NCBI Taxonomy" id="1682393"/>
    <lineage>
        <taxon>Eukaryota</taxon>
        <taxon>Fungi</taxon>
        <taxon>Dikarya</taxon>
        <taxon>Ascomycota</taxon>
        <taxon>Pezizomycotina</taxon>
        <taxon>Sordariomycetes</taxon>
        <taxon>Xylariomycetidae</taxon>
        <taxon>Xylariales</taxon>
        <taxon>Microdochiaceae</taxon>
        <taxon>Microdochium</taxon>
    </lineage>
</organism>
<dbReference type="GeneID" id="70189373"/>
<dbReference type="SUPFAM" id="SSF53474">
    <property type="entry name" value="alpha/beta-Hydrolases"/>
    <property type="match status" value="1"/>
</dbReference>
<dbReference type="AlphaFoldDB" id="A0A9P9BFT2"/>
<dbReference type="Proteomes" id="UP000756346">
    <property type="component" value="Unassembled WGS sequence"/>
</dbReference>
<evidence type="ECO:0000313" key="4">
    <source>
        <dbReference type="Proteomes" id="UP000756346"/>
    </source>
</evidence>
<keyword evidence="1 3" id="KW-0378">Hydrolase</keyword>
<dbReference type="EMBL" id="JAGTJQ010000014">
    <property type="protein sequence ID" value="KAH7012621.1"/>
    <property type="molecule type" value="Genomic_DNA"/>
</dbReference>
<name>A0A9P9BFT2_9PEZI</name>
<comment type="caution">
    <text evidence="3">The sequence shown here is derived from an EMBL/GenBank/DDBJ whole genome shotgun (WGS) entry which is preliminary data.</text>
</comment>
<dbReference type="Gene3D" id="3.40.50.1820">
    <property type="entry name" value="alpha/beta hydrolase"/>
    <property type="match status" value="1"/>
</dbReference>
<protein>
    <submittedName>
        <fullName evidence="3">Alpha/beta hydrolase protein</fullName>
    </submittedName>
</protein>